<dbReference type="InterPro" id="IPR009100">
    <property type="entry name" value="AcylCoA_DH/oxidase_NM_dom_sf"/>
</dbReference>
<dbReference type="InterPro" id="IPR006089">
    <property type="entry name" value="Acyl-CoA_DH_CS"/>
</dbReference>
<comment type="cofactor">
    <cofactor evidence="1 27">
        <name>FAD</name>
        <dbReference type="ChEBI" id="CHEBI:57692"/>
    </cofactor>
</comment>
<comment type="similarity">
    <text evidence="4 27">Belongs to the acyl-CoA dehydrogenase family.</text>
</comment>
<evidence type="ECO:0000256" key="13">
    <source>
        <dbReference type="ARBA" id="ARBA00023098"/>
    </source>
</evidence>
<evidence type="ECO:0000256" key="8">
    <source>
        <dbReference type="ARBA" id="ARBA00022827"/>
    </source>
</evidence>
<proteinExistence type="inferred from homology"/>
<keyword evidence="32" id="KW-1185">Reference proteome</keyword>
<dbReference type="FunFam" id="1.10.540.10:FF:000012">
    <property type="entry name" value="Acyl-CoA dehydrogenase short/branched chain"/>
    <property type="match status" value="1"/>
</dbReference>
<feature type="domain" description="Acyl-CoA dehydrogenase/oxidase C-terminal" evidence="28">
    <location>
        <begin position="266"/>
        <end position="412"/>
    </location>
</feature>
<dbReference type="GO" id="GO:0005759">
    <property type="term" value="C:mitochondrial matrix"/>
    <property type="evidence" value="ECO:0007669"/>
    <property type="project" value="UniProtKB-SubCell"/>
</dbReference>
<comment type="pathway">
    <text evidence="3">Lipid metabolism; mitochondrial fatty acid beta-oxidation.</text>
</comment>
<comment type="pathway">
    <text evidence="15">Amino-acid degradation; L-isoleucine degradation.</text>
</comment>
<evidence type="ECO:0000256" key="7">
    <source>
        <dbReference type="ARBA" id="ARBA00022630"/>
    </source>
</evidence>
<dbReference type="InterPro" id="IPR009075">
    <property type="entry name" value="AcylCo_DH/oxidase_C"/>
</dbReference>
<dbReference type="Gene3D" id="1.10.540.10">
    <property type="entry name" value="Acyl-CoA dehydrogenase/oxidase, N-terminal domain"/>
    <property type="match status" value="1"/>
</dbReference>
<keyword evidence="12 27" id="KW-0560">Oxidoreductase</keyword>
<evidence type="ECO:0000256" key="12">
    <source>
        <dbReference type="ARBA" id="ARBA00023002"/>
    </source>
</evidence>
<evidence type="ECO:0000256" key="9">
    <source>
        <dbReference type="ARBA" id="ARBA00022832"/>
    </source>
</evidence>
<dbReference type="Pfam" id="PF02770">
    <property type="entry name" value="Acyl-CoA_dh_M"/>
    <property type="match status" value="1"/>
</dbReference>
<evidence type="ECO:0000256" key="26">
    <source>
        <dbReference type="ARBA" id="ARBA00051903"/>
    </source>
</evidence>
<sequence length="419" mass="45829">MRRGVKAGLRHYGRSSILTQNTAVKASTVQSLETITNPPVDLLSPDEQMMKDTVRKLAQEKIQPLVAKMDAESQMDPSVLNALFENGLMGVEIEAEYGGTNSSFFVANLVIEELAKVDPSVSVLVDVHNTLINTLFRKLGTPEQKEKYLPKLATDTIGSFCLSEAESGSDAFALRTSAVKQGDYYIINGTKLWITNAEHAGVFLVMANANPTAGYKGITTFIVDRDTEGLIIGKKEDKMCIRASSTCPVTFDNVKIPASNVLGQVGMGYRYAIEMLNEGRIGIGAQMLGLSEGCFDATVPYTMDRKQFGKRVFDFQGMQHQIAHVATQIEAARLLVYNAARKKEAGVPFIKEASMAKLFASEVATLTTSKCIEWMGGVGITRTYPVEKFYRDCKIGTIYEGTSNIQMNTIAKCIAAEMS</sequence>
<comment type="catalytic activity">
    <reaction evidence="22">
        <text>(2R)-2-methylbutanoyl-CoA + oxidized [electron-transfer flavoprotein] + H(+) = ethylacryloyl-CoA + reduced [electron-transfer flavoprotein]</text>
        <dbReference type="Rhea" id="RHEA:65296"/>
        <dbReference type="Rhea" id="RHEA-COMP:10685"/>
        <dbReference type="Rhea" id="RHEA-COMP:10686"/>
        <dbReference type="ChEBI" id="CHEBI:15378"/>
        <dbReference type="ChEBI" id="CHEBI:57692"/>
        <dbReference type="ChEBI" id="CHEBI:58307"/>
        <dbReference type="ChEBI" id="CHEBI:156439"/>
        <dbReference type="ChEBI" id="CHEBI:156440"/>
    </reaction>
    <physiologicalReaction direction="left-to-right" evidence="22">
        <dbReference type="Rhea" id="RHEA:65297"/>
    </physiologicalReaction>
</comment>
<accession>A0AA88YA03</accession>
<evidence type="ECO:0000256" key="23">
    <source>
        <dbReference type="ARBA" id="ARBA00049096"/>
    </source>
</evidence>
<dbReference type="Gene3D" id="1.20.140.10">
    <property type="entry name" value="Butyryl-CoA Dehydrogenase, subunit A, domain 3"/>
    <property type="match status" value="1"/>
</dbReference>
<keyword evidence="7 27" id="KW-0285">Flavoprotein</keyword>
<evidence type="ECO:0000256" key="25">
    <source>
        <dbReference type="ARBA" id="ARBA00049552"/>
    </source>
</evidence>
<evidence type="ECO:0000256" key="2">
    <source>
        <dbReference type="ARBA" id="ARBA00004305"/>
    </source>
</evidence>
<dbReference type="Gene3D" id="2.40.110.10">
    <property type="entry name" value="Butyryl-CoA Dehydrogenase, subunit A, domain 2"/>
    <property type="match status" value="1"/>
</dbReference>
<evidence type="ECO:0000256" key="14">
    <source>
        <dbReference type="ARBA" id="ARBA00023128"/>
    </source>
</evidence>
<evidence type="ECO:0000256" key="1">
    <source>
        <dbReference type="ARBA" id="ARBA00001974"/>
    </source>
</evidence>
<evidence type="ECO:0000256" key="10">
    <source>
        <dbReference type="ARBA" id="ARBA00022946"/>
    </source>
</evidence>
<dbReference type="PANTHER" id="PTHR43884:SF1">
    <property type="entry name" value="SHORT_BRANCHED CHAIN SPECIFIC ACYL-COA DEHYDROGENASE, MITOCHONDRIAL"/>
    <property type="match status" value="1"/>
</dbReference>
<evidence type="ECO:0000313" key="31">
    <source>
        <dbReference type="EMBL" id="KAK3095780.1"/>
    </source>
</evidence>
<evidence type="ECO:0000256" key="20">
    <source>
        <dbReference type="ARBA" id="ARBA00048235"/>
    </source>
</evidence>
<dbReference type="AlphaFoldDB" id="A0AA88YA03"/>
<dbReference type="InterPro" id="IPR046373">
    <property type="entry name" value="Acyl-CoA_Oxase/DH_mid-dom_sf"/>
</dbReference>
<keyword evidence="10" id="KW-0809">Transit peptide</keyword>
<evidence type="ECO:0000256" key="5">
    <source>
        <dbReference type="ARBA" id="ARBA00011881"/>
    </source>
</evidence>
<dbReference type="GO" id="GO:0050660">
    <property type="term" value="F:flavin adenine dinucleotide binding"/>
    <property type="evidence" value="ECO:0007669"/>
    <property type="project" value="InterPro"/>
</dbReference>
<dbReference type="InterPro" id="IPR036250">
    <property type="entry name" value="AcylCo_DH-like_C"/>
</dbReference>
<dbReference type="GO" id="GO:0046395">
    <property type="term" value="P:carboxylic acid catabolic process"/>
    <property type="evidence" value="ECO:0007669"/>
    <property type="project" value="UniProtKB-ARBA"/>
</dbReference>
<evidence type="ECO:0000313" key="32">
    <source>
        <dbReference type="Proteomes" id="UP001186944"/>
    </source>
</evidence>
<keyword evidence="13" id="KW-0443">Lipid metabolism</keyword>
<evidence type="ECO:0000256" key="24">
    <source>
        <dbReference type="ARBA" id="ARBA00049192"/>
    </source>
</evidence>
<evidence type="ECO:0000256" key="27">
    <source>
        <dbReference type="RuleBase" id="RU362125"/>
    </source>
</evidence>
<evidence type="ECO:0000256" key="11">
    <source>
        <dbReference type="ARBA" id="ARBA00022990"/>
    </source>
</evidence>
<comment type="subunit">
    <text evidence="5">Homotetramer.</text>
</comment>
<keyword evidence="14" id="KW-0496">Mitochondrion</keyword>
<comment type="catalytic activity">
    <reaction evidence="21">
        <text>valproyl-CoA + oxidized [electron-transfer flavoprotein] + H(+) = (2E)-2-propylpent-2-enoyl-CoA + reduced [electron-transfer flavoprotein]</text>
        <dbReference type="Rhea" id="RHEA:65344"/>
        <dbReference type="Rhea" id="RHEA-COMP:10685"/>
        <dbReference type="Rhea" id="RHEA-COMP:10686"/>
        <dbReference type="ChEBI" id="CHEBI:15378"/>
        <dbReference type="ChEBI" id="CHEBI:57692"/>
        <dbReference type="ChEBI" id="CHEBI:58307"/>
        <dbReference type="ChEBI" id="CHEBI:156457"/>
        <dbReference type="ChEBI" id="CHEBI:156458"/>
    </reaction>
    <physiologicalReaction direction="left-to-right" evidence="21">
        <dbReference type="Rhea" id="RHEA:65345"/>
    </physiologicalReaction>
</comment>
<organism evidence="31 32">
    <name type="scientific">Pinctada imbricata</name>
    <name type="common">Atlantic pearl-oyster</name>
    <name type="synonym">Pinctada martensii</name>
    <dbReference type="NCBI Taxonomy" id="66713"/>
    <lineage>
        <taxon>Eukaryota</taxon>
        <taxon>Metazoa</taxon>
        <taxon>Spiralia</taxon>
        <taxon>Lophotrochozoa</taxon>
        <taxon>Mollusca</taxon>
        <taxon>Bivalvia</taxon>
        <taxon>Autobranchia</taxon>
        <taxon>Pteriomorphia</taxon>
        <taxon>Pterioida</taxon>
        <taxon>Pterioidea</taxon>
        <taxon>Pteriidae</taxon>
        <taxon>Pinctada</taxon>
    </lineage>
</organism>
<comment type="catalytic activity">
    <reaction evidence="26">
        <text>2-methylpropanoyl-CoA + oxidized [electron-transfer flavoprotein] + H(+) = 2-methylpropenoyl-CoA + reduced [electron-transfer flavoprotein]</text>
        <dbReference type="Rhea" id="RHEA:44180"/>
        <dbReference type="Rhea" id="RHEA-COMP:10685"/>
        <dbReference type="Rhea" id="RHEA-COMP:10686"/>
        <dbReference type="ChEBI" id="CHEBI:15378"/>
        <dbReference type="ChEBI" id="CHEBI:57338"/>
        <dbReference type="ChEBI" id="CHEBI:57692"/>
        <dbReference type="ChEBI" id="CHEBI:58307"/>
        <dbReference type="ChEBI" id="CHEBI:62500"/>
    </reaction>
    <physiologicalReaction direction="left-to-right" evidence="26">
        <dbReference type="Rhea" id="RHEA:44181"/>
    </physiologicalReaction>
</comment>
<dbReference type="SUPFAM" id="SSF56645">
    <property type="entry name" value="Acyl-CoA dehydrogenase NM domain-like"/>
    <property type="match status" value="1"/>
</dbReference>
<dbReference type="FunFam" id="1.20.140.10:FF:000002">
    <property type="entry name" value="Acyl-CoA dehydrogenase short/branched chain"/>
    <property type="match status" value="1"/>
</dbReference>
<comment type="catalytic activity">
    <reaction evidence="25">
        <text>(2S)-2-methylbutanoyl-CoA + oxidized [electron-transfer flavoprotein] + H(+) = (2E)-2-methylbut-2-enoyl-CoA + reduced [electron-transfer flavoprotein]</text>
        <dbReference type="Rhea" id="RHEA:48256"/>
        <dbReference type="Rhea" id="RHEA-COMP:10685"/>
        <dbReference type="Rhea" id="RHEA-COMP:10686"/>
        <dbReference type="ChEBI" id="CHEBI:15378"/>
        <dbReference type="ChEBI" id="CHEBI:57337"/>
        <dbReference type="ChEBI" id="CHEBI:57692"/>
        <dbReference type="ChEBI" id="CHEBI:58307"/>
        <dbReference type="ChEBI" id="CHEBI:88166"/>
    </reaction>
    <physiologicalReaction direction="left-to-right" evidence="25">
        <dbReference type="Rhea" id="RHEA:48257"/>
    </physiologicalReaction>
</comment>
<dbReference type="Pfam" id="PF02771">
    <property type="entry name" value="Acyl-CoA_dh_N"/>
    <property type="match status" value="1"/>
</dbReference>
<comment type="subcellular location">
    <subcellularLocation>
        <location evidence="2">Mitochondrion matrix</location>
    </subcellularLocation>
</comment>
<evidence type="ECO:0000259" key="29">
    <source>
        <dbReference type="Pfam" id="PF02770"/>
    </source>
</evidence>
<name>A0AA88YA03_PINIB</name>
<dbReference type="EC" id="1.3.8.5" evidence="16"/>
<dbReference type="GO" id="GO:0003853">
    <property type="term" value="F:short-chain 2-methyl fatty acyl-CoA dehydrogenase activity"/>
    <property type="evidence" value="ECO:0007669"/>
    <property type="project" value="UniProtKB-EC"/>
</dbReference>
<dbReference type="PANTHER" id="PTHR43884">
    <property type="entry name" value="ACYL-COA DEHYDROGENASE"/>
    <property type="match status" value="1"/>
</dbReference>
<gene>
    <name evidence="31" type="ORF">FSP39_019005</name>
</gene>
<dbReference type="InterPro" id="IPR006091">
    <property type="entry name" value="Acyl-CoA_Oxase/DH_mid-dom"/>
</dbReference>
<feature type="domain" description="Acyl-CoA dehydrogenase/oxidase N-terminal" evidence="30">
    <location>
        <begin position="44"/>
        <end position="154"/>
    </location>
</feature>
<evidence type="ECO:0000256" key="19">
    <source>
        <dbReference type="ARBA" id="ARBA00042821"/>
    </source>
</evidence>
<comment type="caution">
    <text evidence="31">The sequence shown here is derived from an EMBL/GenBank/DDBJ whole genome shotgun (WGS) entry which is preliminary data.</text>
</comment>
<evidence type="ECO:0000256" key="21">
    <source>
        <dbReference type="ARBA" id="ARBA00048307"/>
    </source>
</evidence>
<dbReference type="PIRSF" id="PIRSF016578">
    <property type="entry name" value="HsaA"/>
    <property type="match status" value="1"/>
</dbReference>
<evidence type="ECO:0000256" key="3">
    <source>
        <dbReference type="ARBA" id="ARBA00005198"/>
    </source>
</evidence>
<evidence type="ECO:0000256" key="16">
    <source>
        <dbReference type="ARBA" id="ARBA00039036"/>
    </source>
</evidence>
<protein>
    <recommendedName>
        <fullName evidence="17">Short/branched chain specific acyl-CoA dehydrogenase, mitochondrial</fullName>
        <ecNumber evidence="16">1.3.8.5</ecNumber>
    </recommendedName>
    <alternativeName>
        <fullName evidence="19">2-methyl branched chain acyl-CoA dehydrogenase</fullName>
    </alternativeName>
    <alternativeName>
        <fullName evidence="18">2-methylbutyryl-coenzyme A dehydrogenase</fullName>
    </alternativeName>
</protein>
<dbReference type="CDD" id="cd01158">
    <property type="entry name" value="SCAD_SBCAD"/>
    <property type="match status" value="1"/>
</dbReference>
<keyword evidence="6" id="KW-0597">Phosphoprotein</keyword>
<dbReference type="FunFam" id="2.40.110.10:FF:000001">
    <property type="entry name" value="Acyl-CoA dehydrogenase, mitochondrial"/>
    <property type="match status" value="1"/>
</dbReference>
<evidence type="ECO:0000256" key="6">
    <source>
        <dbReference type="ARBA" id="ARBA00022553"/>
    </source>
</evidence>
<evidence type="ECO:0000259" key="28">
    <source>
        <dbReference type="Pfam" id="PF00441"/>
    </source>
</evidence>
<feature type="domain" description="Acyl-CoA oxidase/dehydrogenase middle" evidence="29">
    <location>
        <begin position="159"/>
        <end position="254"/>
    </location>
</feature>
<comment type="catalytic activity">
    <reaction evidence="24">
        <text>hexanoyl-CoA + oxidized [electron-transfer flavoprotein] + H(+) = (2E)-hexenoyl-CoA + reduced [electron-transfer flavoprotein]</text>
        <dbReference type="Rhea" id="RHEA:43464"/>
        <dbReference type="Rhea" id="RHEA-COMP:10685"/>
        <dbReference type="Rhea" id="RHEA-COMP:10686"/>
        <dbReference type="ChEBI" id="CHEBI:15378"/>
        <dbReference type="ChEBI" id="CHEBI:57692"/>
        <dbReference type="ChEBI" id="CHEBI:58307"/>
        <dbReference type="ChEBI" id="CHEBI:62077"/>
        <dbReference type="ChEBI" id="CHEBI:62620"/>
    </reaction>
    <physiologicalReaction direction="left-to-right" evidence="24">
        <dbReference type="Rhea" id="RHEA:43465"/>
    </physiologicalReaction>
</comment>
<evidence type="ECO:0000256" key="4">
    <source>
        <dbReference type="ARBA" id="ARBA00009347"/>
    </source>
</evidence>
<dbReference type="Pfam" id="PF00441">
    <property type="entry name" value="Acyl-CoA_dh_1"/>
    <property type="match status" value="1"/>
</dbReference>
<dbReference type="InterPro" id="IPR037069">
    <property type="entry name" value="AcylCoA_DH/ox_N_sf"/>
</dbReference>
<evidence type="ECO:0000259" key="30">
    <source>
        <dbReference type="Pfam" id="PF02771"/>
    </source>
</evidence>
<dbReference type="Proteomes" id="UP001186944">
    <property type="component" value="Unassembled WGS sequence"/>
</dbReference>
<keyword evidence="9" id="KW-0276">Fatty acid metabolism</keyword>
<evidence type="ECO:0000256" key="22">
    <source>
        <dbReference type="ARBA" id="ARBA00048592"/>
    </source>
</evidence>
<evidence type="ECO:0000256" key="15">
    <source>
        <dbReference type="ARBA" id="ARBA00037895"/>
    </source>
</evidence>
<dbReference type="EMBL" id="VSWD01000008">
    <property type="protein sequence ID" value="KAK3095780.1"/>
    <property type="molecule type" value="Genomic_DNA"/>
</dbReference>
<comment type="catalytic activity">
    <reaction evidence="20">
        <text>2-methylbutanoyl-CoA + oxidized [electron-transfer flavoprotein] + H(+) = (2E)-2-methylbut-2-enoyl-CoA + reduced [electron-transfer flavoprotein]</text>
        <dbReference type="Rhea" id="RHEA:43780"/>
        <dbReference type="Rhea" id="RHEA-COMP:10685"/>
        <dbReference type="Rhea" id="RHEA-COMP:10686"/>
        <dbReference type="ChEBI" id="CHEBI:15378"/>
        <dbReference type="ChEBI" id="CHEBI:57336"/>
        <dbReference type="ChEBI" id="CHEBI:57337"/>
        <dbReference type="ChEBI" id="CHEBI:57692"/>
        <dbReference type="ChEBI" id="CHEBI:58307"/>
        <dbReference type="EC" id="1.3.8.5"/>
    </reaction>
    <physiologicalReaction direction="left-to-right" evidence="20">
        <dbReference type="Rhea" id="RHEA:43781"/>
    </physiologicalReaction>
</comment>
<dbReference type="GO" id="GO:0006631">
    <property type="term" value="P:fatty acid metabolic process"/>
    <property type="evidence" value="ECO:0007669"/>
    <property type="project" value="UniProtKB-KW"/>
</dbReference>
<keyword evidence="8 27" id="KW-0274">FAD</keyword>
<evidence type="ECO:0000256" key="17">
    <source>
        <dbReference type="ARBA" id="ARBA00039850"/>
    </source>
</evidence>
<dbReference type="SUPFAM" id="SSF47203">
    <property type="entry name" value="Acyl-CoA dehydrogenase C-terminal domain-like"/>
    <property type="match status" value="1"/>
</dbReference>
<evidence type="ECO:0000256" key="18">
    <source>
        <dbReference type="ARBA" id="ARBA00041537"/>
    </source>
</evidence>
<dbReference type="PROSITE" id="PS00072">
    <property type="entry name" value="ACYL_COA_DH_1"/>
    <property type="match status" value="1"/>
</dbReference>
<keyword evidence="11" id="KW-0007">Acetylation</keyword>
<dbReference type="InterPro" id="IPR013786">
    <property type="entry name" value="AcylCoA_DH/ox_N"/>
</dbReference>
<comment type="catalytic activity">
    <reaction evidence="23">
        <text>butanoyl-CoA + oxidized [electron-transfer flavoprotein] + H(+) = (2E)-butenoyl-CoA + reduced [electron-transfer flavoprotein]</text>
        <dbReference type="Rhea" id="RHEA:24004"/>
        <dbReference type="Rhea" id="RHEA-COMP:10685"/>
        <dbReference type="Rhea" id="RHEA-COMP:10686"/>
        <dbReference type="ChEBI" id="CHEBI:15378"/>
        <dbReference type="ChEBI" id="CHEBI:57332"/>
        <dbReference type="ChEBI" id="CHEBI:57371"/>
        <dbReference type="ChEBI" id="CHEBI:57692"/>
        <dbReference type="ChEBI" id="CHEBI:58307"/>
    </reaction>
    <physiologicalReaction direction="left-to-right" evidence="23">
        <dbReference type="Rhea" id="RHEA:24005"/>
    </physiologicalReaction>
</comment>
<reference evidence="31" key="1">
    <citation type="submission" date="2019-08" db="EMBL/GenBank/DDBJ databases">
        <title>The improved chromosome-level genome for the pearl oyster Pinctada fucata martensii using PacBio sequencing and Hi-C.</title>
        <authorList>
            <person name="Zheng Z."/>
        </authorList>
    </citation>
    <scope>NUCLEOTIDE SEQUENCE</scope>
    <source>
        <strain evidence="31">ZZ-2019</strain>
        <tissue evidence="31">Adductor muscle</tissue>
    </source>
</reference>